<sequence>MDMTALMERAIANRASDLHLQEGRPPMMRVAAGLSALPTASLDRSGMHRALNIIGWSGDGDGDGAFSWNASLRCRLHVCREEAGLHLAIRFLYPLEDLPEDRDQRLLTRLGKLSSGLVLVSGPTGSGKTTALWRILHGINEQRRCHIVTLEDPIEYVEAGKKALITQRELGRHFPSFQEGIRQALRQDPDVILIGEMRDRETMDAALTAAETGHLVFSTLHTPSAVHTVSRIASAYGADGQDEVRHRLSMVLQAVLSQRLVVCGDALDVAREILVRTPAVSQLIRSGKEHQLPTVMQTGAALGMRTMDQALIRFAKGG</sequence>
<dbReference type="Pfam" id="PF00437">
    <property type="entry name" value="T2SSE"/>
    <property type="match status" value="1"/>
</dbReference>
<gene>
    <name evidence="3" type="ORF">NE675_09210</name>
</gene>
<dbReference type="CDD" id="cd01131">
    <property type="entry name" value="PilT"/>
    <property type="match status" value="1"/>
</dbReference>
<evidence type="ECO:0000313" key="4">
    <source>
        <dbReference type="Proteomes" id="UP001206692"/>
    </source>
</evidence>
<comment type="similarity">
    <text evidence="1">Belongs to the GSP E family.</text>
</comment>
<proteinExistence type="inferred from homology"/>
<dbReference type="RefSeq" id="WP_062412588.1">
    <property type="nucleotide sequence ID" value="NZ_JAJCIO010000014.1"/>
</dbReference>
<dbReference type="Gene3D" id="3.30.450.90">
    <property type="match status" value="1"/>
</dbReference>
<dbReference type="InterPro" id="IPR001482">
    <property type="entry name" value="T2SS/T4SS_dom"/>
</dbReference>
<keyword evidence="4" id="KW-1185">Reference proteome</keyword>
<evidence type="ECO:0000256" key="1">
    <source>
        <dbReference type="ARBA" id="ARBA00006611"/>
    </source>
</evidence>
<dbReference type="Proteomes" id="UP001206692">
    <property type="component" value="Unassembled WGS sequence"/>
</dbReference>
<feature type="domain" description="Bacterial type II secretion system protein E" evidence="2">
    <location>
        <begin position="185"/>
        <end position="199"/>
    </location>
</feature>
<evidence type="ECO:0000259" key="2">
    <source>
        <dbReference type="PROSITE" id="PS00662"/>
    </source>
</evidence>
<dbReference type="InterPro" id="IPR050921">
    <property type="entry name" value="T4SS_GSP_E_ATPase"/>
</dbReference>
<dbReference type="SUPFAM" id="SSF52540">
    <property type="entry name" value="P-loop containing nucleoside triphosphate hydrolases"/>
    <property type="match status" value="1"/>
</dbReference>
<dbReference type="EMBL" id="JANGEW010000017">
    <property type="protein sequence ID" value="MCQ5343195.1"/>
    <property type="molecule type" value="Genomic_DNA"/>
</dbReference>
<organism evidence="3 4">
    <name type="scientific">Megasphaera massiliensis</name>
    <dbReference type="NCBI Taxonomy" id="1232428"/>
    <lineage>
        <taxon>Bacteria</taxon>
        <taxon>Bacillati</taxon>
        <taxon>Bacillota</taxon>
        <taxon>Negativicutes</taxon>
        <taxon>Veillonellales</taxon>
        <taxon>Veillonellaceae</taxon>
        <taxon>Megasphaera</taxon>
    </lineage>
</organism>
<name>A0ABT1SU00_9FIRM</name>
<dbReference type="InterPro" id="IPR027417">
    <property type="entry name" value="P-loop_NTPase"/>
</dbReference>
<dbReference type="Gene3D" id="3.40.50.300">
    <property type="entry name" value="P-loop containing nucleotide triphosphate hydrolases"/>
    <property type="match status" value="1"/>
</dbReference>
<reference evidence="3 4" key="1">
    <citation type="submission" date="2022-06" db="EMBL/GenBank/DDBJ databases">
        <title>Isolation of gut microbiota from human fecal samples.</title>
        <authorList>
            <person name="Pamer E.G."/>
            <person name="Barat B."/>
            <person name="Waligurski E."/>
            <person name="Medina S."/>
            <person name="Paddock L."/>
            <person name="Mostad J."/>
        </authorList>
    </citation>
    <scope>NUCLEOTIDE SEQUENCE [LARGE SCALE GENOMIC DNA]</scope>
    <source>
        <strain evidence="3 4">DFI.1.1</strain>
    </source>
</reference>
<protein>
    <submittedName>
        <fullName evidence="3">ATPase, T2SS/T4P/T4SS family</fullName>
    </submittedName>
</protein>
<dbReference type="PANTHER" id="PTHR30486">
    <property type="entry name" value="TWITCHING MOTILITY PROTEIN PILT"/>
    <property type="match status" value="1"/>
</dbReference>
<dbReference type="SMART" id="SM00382">
    <property type="entry name" value="AAA"/>
    <property type="match status" value="1"/>
</dbReference>
<accession>A0ABT1SU00</accession>
<dbReference type="InterPro" id="IPR006321">
    <property type="entry name" value="PilT/PilU"/>
</dbReference>
<dbReference type="PROSITE" id="PS00662">
    <property type="entry name" value="T2SP_E"/>
    <property type="match status" value="1"/>
</dbReference>
<evidence type="ECO:0000313" key="3">
    <source>
        <dbReference type="EMBL" id="MCQ5343195.1"/>
    </source>
</evidence>
<dbReference type="InterPro" id="IPR003593">
    <property type="entry name" value="AAA+_ATPase"/>
</dbReference>
<comment type="caution">
    <text evidence="3">The sequence shown here is derived from an EMBL/GenBank/DDBJ whole genome shotgun (WGS) entry which is preliminary data.</text>
</comment>